<protein>
    <submittedName>
        <fullName evidence="3">Uncharacterized protein</fullName>
    </submittedName>
</protein>
<dbReference type="InterPro" id="IPR002110">
    <property type="entry name" value="Ankyrin_rpt"/>
</dbReference>
<evidence type="ECO:0000313" key="4">
    <source>
        <dbReference type="Proteomes" id="UP000596742"/>
    </source>
</evidence>
<dbReference type="Proteomes" id="UP000596742">
    <property type="component" value="Unassembled WGS sequence"/>
</dbReference>
<feature type="region of interest" description="Disordered" evidence="2">
    <location>
        <begin position="695"/>
        <end position="723"/>
    </location>
</feature>
<keyword evidence="4" id="KW-1185">Reference proteome</keyword>
<comment type="caution">
    <text evidence="3">The sequence shown here is derived from an EMBL/GenBank/DDBJ whole genome shotgun (WGS) entry which is preliminary data.</text>
</comment>
<dbReference type="SUPFAM" id="SSF48403">
    <property type="entry name" value="Ankyrin repeat"/>
    <property type="match status" value="1"/>
</dbReference>
<dbReference type="Gene3D" id="1.25.40.20">
    <property type="entry name" value="Ankyrin repeat-containing domain"/>
    <property type="match status" value="1"/>
</dbReference>
<evidence type="ECO:0000313" key="3">
    <source>
        <dbReference type="EMBL" id="VDH99571.1"/>
    </source>
</evidence>
<gene>
    <name evidence="3" type="ORF">MGAL_10B071454</name>
</gene>
<dbReference type="SMART" id="SM00248">
    <property type="entry name" value="ANK"/>
    <property type="match status" value="2"/>
</dbReference>
<reference evidence="3" key="1">
    <citation type="submission" date="2018-11" db="EMBL/GenBank/DDBJ databases">
        <authorList>
            <person name="Alioto T."/>
            <person name="Alioto T."/>
        </authorList>
    </citation>
    <scope>NUCLEOTIDE SEQUENCE</scope>
</reference>
<dbReference type="PANTHER" id="PTHR22677">
    <property type="entry name" value="ANKYRIN REPEAT DOMAIN-CONTAINING PROTEIN 60"/>
    <property type="match status" value="1"/>
</dbReference>
<feature type="region of interest" description="Disordered" evidence="2">
    <location>
        <begin position="355"/>
        <end position="420"/>
    </location>
</feature>
<dbReference type="OrthoDB" id="10258888at2759"/>
<feature type="region of interest" description="Disordered" evidence="2">
    <location>
        <begin position="269"/>
        <end position="291"/>
    </location>
</feature>
<dbReference type="InterPro" id="IPR036770">
    <property type="entry name" value="Ankyrin_rpt-contain_sf"/>
</dbReference>
<dbReference type="SUPFAM" id="SSF54236">
    <property type="entry name" value="Ubiquitin-like"/>
    <property type="match status" value="1"/>
</dbReference>
<dbReference type="InterPro" id="IPR039323">
    <property type="entry name" value="ANKRD_45/46/60"/>
</dbReference>
<feature type="compositionally biased region" description="Polar residues" evidence="2">
    <location>
        <begin position="357"/>
        <end position="375"/>
    </location>
</feature>
<feature type="compositionally biased region" description="Basic and acidic residues" evidence="2">
    <location>
        <begin position="454"/>
        <end position="476"/>
    </location>
</feature>
<feature type="compositionally biased region" description="Acidic residues" evidence="2">
    <location>
        <begin position="488"/>
        <end position="501"/>
    </location>
</feature>
<feature type="region of interest" description="Disordered" evidence="2">
    <location>
        <begin position="445"/>
        <end position="507"/>
    </location>
</feature>
<evidence type="ECO:0000256" key="1">
    <source>
        <dbReference type="PROSITE-ProRule" id="PRU00023"/>
    </source>
</evidence>
<dbReference type="EMBL" id="UYJE01001153">
    <property type="protein sequence ID" value="VDH99571.1"/>
    <property type="molecule type" value="Genomic_DNA"/>
</dbReference>
<dbReference type="PROSITE" id="PS50088">
    <property type="entry name" value="ANK_REPEAT"/>
    <property type="match status" value="1"/>
</dbReference>
<dbReference type="AlphaFoldDB" id="A0A8B6C4Z3"/>
<dbReference type="InterPro" id="IPR029071">
    <property type="entry name" value="Ubiquitin-like_domsf"/>
</dbReference>
<dbReference type="PANTHER" id="PTHR22677:SF4">
    <property type="entry name" value="USHER SYNDROME TYPE-1G PROTEIN-LIKE PROTEIN"/>
    <property type="match status" value="1"/>
</dbReference>
<keyword evidence="1" id="KW-0040">ANK repeat</keyword>
<accession>A0A8B6C4Z3</accession>
<dbReference type="PROSITE" id="PS50297">
    <property type="entry name" value="ANK_REP_REGION"/>
    <property type="match status" value="1"/>
</dbReference>
<feature type="repeat" description="ANK" evidence="1">
    <location>
        <begin position="160"/>
        <end position="192"/>
    </location>
</feature>
<organism evidence="3 4">
    <name type="scientific">Mytilus galloprovincialis</name>
    <name type="common">Mediterranean mussel</name>
    <dbReference type="NCBI Taxonomy" id="29158"/>
    <lineage>
        <taxon>Eukaryota</taxon>
        <taxon>Metazoa</taxon>
        <taxon>Spiralia</taxon>
        <taxon>Lophotrochozoa</taxon>
        <taxon>Mollusca</taxon>
        <taxon>Bivalvia</taxon>
        <taxon>Autobranchia</taxon>
        <taxon>Pteriomorphia</taxon>
        <taxon>Mytilida</taxon>
        <taxon>Mytiloidea</taxon>
        <taxon>Mytilidae</taxon>
        <taxon>Mytilinae</taxon>
        <taxon>Mytilus</taxon>
    </lineage>
</organism>
<proteinExistence type="predicted"/>
<name>A0A8B6C4Z3_MYTGA</name>
<dbReference type="Pfam" id="PF12796">
    <property type="entry name" value="Ank_2"/>
    <property type="match status" value="1"/>
</dbReference>
<evidence type="ECO:0000256" key="2">
    <source>
        <dbReference type="SAM" id="MobiDB-lite"/>
    </source>
</evidence>
<sequence>MSVNTFTLFVVLPDDSVCTLRNLVSGVNIEEIKARLELIAGLPSHIFILIYPDGEKLQDHQKLLMRENIKDGYVLRVHVIEHWETLFNSVFRNNIESVYHNGGVHLKGNMVINAEESGKIENAVYDRGCVALYMSSFLGLLRMCNMLITVGVDINGTTQFGRTALHAAASKDNLITLKYLIDHGAKINITDLLGKSPLDVAQSCASLMCEKNLKIMQLNLRGNNKMAKNPKAIYNTLQLSDKKLVKINKDQTIRPKSLVESRITINDDSQKTRPHTHYTPRQTLGKSPKGPRTVAWVSIQDSKVNRNIGKTPSYHKFENVTKMKTLDENAVTCKPLPLLKKKSCLKFTPGADEKAISRSTQTTPVASKTDVSTTPMLFAPPSSRLDGSTVADEMNTSFSTEDRAVSARTRSSKSGKLVSFSHKERPEFPDFTQSSRVMKRRINLAANRSAQPTDQRETSTPKRSGVIHDRWADRKKVLNKNVRQDISSSDDDDSDFDDDDSGNGSEANAEAYEAWLKRKELESKRMPRKVTRPIHDIIKIGSTEVGDGRNPPAEHNITAYRDWFERRKTNKRTPNLERIKSMKDFMSQKKMLEEKRQKLLMTAISYDEWMDQEYDRRALIRKILQADYEQLKVMEQENDKNPAPVQNVNTKWQEEVMKREEMERKRRLIQQSYSEEKEKWRKEIMKNSTAVSQNDWLRGKNPQTPRLLMRSNSKGAPGSDVKRAVEADKAYQDWMKRKHSEDISDIQRQVETERDMLHSCRQRRTAQVISC</sequence>